<feature type="region of interest" description="Disordered" evidence="1">
    <location>
        <begin position="189"/>
        <end position="285"/>
    </location>
</feature>
<proteinExistence type="predicted"/>
<reference evidence="2 3" key="1">
    <citation type="journal article" date="2021" name="Environ. Microbiol.">
        <title>Gene family expansions and transcriptome signatures uncover fungal adaptations to wood decay.</title>
        <authorList>
            <person name="Hage H."/>
            <person name="Miyauchi S."/>
            <person name="Viragh M."/>
            <person name="Drula E."/>
            <person name="Min B."/>
            <person name="Chaduli D."/>
            <person name="Navarro D."/>
            <person name="Favel A."/>
            <person name="Norest M."/>
            <person name="Lesage-Meessen L."/>
            <person name="Balint B."/>
            <person name="Merenyi Z."/>
            <person name="de Eugenio L."/>
            <person name="Morin E."/>
            <person name="Martinez A.T."/>
            <person name="Baldrian P."/>
            <person name="Stursova M."/>
            <person name="Martinez M.J."/>
            <person name="Novotny C."/>
            <person name="Magnuson J.K."/>
            <person name="Spatafora J.W."/>
            <person name="Maurice S."/>
            <person name="Pangilinan J."/>
            <person name="Andreopoulos W."/>
            <person name="LaButti K."/>
            <person name="Hundley H."/>
            <person name="Na H."/>
            <person name="Kuo A."/>
            <person name="Barry K."/>
            <person name="Lipzen A."/>
            <person name="Henrissat B."/>
            <person name="Riley R."/>
            <person name="Ahrendt S."/>
            <person name="Nagy L.G."/>
            <person name="Grigoriev I.V."/>
            <person name="Martin F."/>
            <person name="Rosso M.N."/>
        </authorList>
    </citation>
    <scope>NUCLEOTIDE SEQUENCE [LARGE SCALE GENOMIC DNA]</scope>
    <source>
        <strain evidence="2 3">CIRM-BRFM 1785</strain>
    </source>
</reference>
<sequence>MNKISAAKKAPKLHQRLVDGCADTSQFRLTWKQSWGNSSYATTSRLAGINGTESSFAVTPEAQQELDSASAAASSRSVAQVRQRSSARGHRAPRVSEEHQSLAPPTLQPTPVRPTFLSPLLPPTEHAPQRRAQLYGRSGLQSPLQLQGAERPSAPATNYSFTTAATSSWQGEQHLGSAPTLQQSQTLLSPNWVPSSSSRRTHDPLLSPRPAHPHRHSTGSLPPTGSAHPDSVPSNASRATAAASRHRRVASHGPYLPRQPGRTHHTRDAQWASPAETQFPSPAYLQPAPMDYETGAMYGYQSPYHIPSPATPLSAPASDYCPSPYPTSSGSSTGWSPPEAALTGLDVFPTLSLAPDHGPPTWSVEGDIVAYRCSVHPTGAALGGMPKPDPEAGLRELIVSAQEWWADKVATDASLNVAENPLRLRDTLSADYLTVGRFEGGHVAAPQVLPAYEPTRGTETSTTQRTDLLWDGELGELTGPTTDWLNFPDSQRYLEDTHVSTAGPSQLADSSPSLIFLPLGADTGFEDGASYWLPDAFSRELCGGWQADDQNQSFCDVSIYRIQSLALIQVLAPAEYSDTYIWGSHEQHCTVTNCFRVSNPFQETDIGGLLAATADNPRVQPPTSRRLRPPSSRAPELQPILNAPIVLPAPPPSSRAVTAHSTLRSSQVTTTLAGAVTALSPSDMPGALLLSHT</sequence>
<gene>
    <name evidence="2" type="ORF">C8Q71DRAFT_726539</name>
</gene>
<dbReference type="GeneID" id="72002502"/>
<feature type="compositionally biased region" description="Low complexity" evidence="1">
    <location>
        <begin position="234"/>
        <end position="243"/>
    </location>
</feature>
<feature type="compositionally biased region" description="Polar residues" evidence="1">
    <location>
        <begin position="189"/>
        <end position="198"/>
    </location>
</feature>
<keyword evidence="3" id="KW-1185">Reference proteome</keyword>
<dbReference type="Proteomes" id="UP000814176">
    <property type="component" value="Unassembled WGS sequence"/>
</dbReference>
<evidence type="ECO:0008006" key="4">
    <source>
        <dbReference type="Google" id="ProtNLM"/>
    </source>
</evidence>
<evidence type="ECO:0000256" key="1">
    <source>
        <dbReference type="SAM" id="MobiDB-lite"/>
    </source>
</evidence>
<comment type="caution">
    <text evidence="2">The sequence shown here is derived from an EMBL/GenBank/DDBJ whole genome shotgun (WGS) entry which is preliminary data.</text>
</comment>
<evidence type="ECO:0000313" key="3">
    <source>
        <dbReference type="Proteomes" id="UP000814176"/>
    </source>
</evidence>
<organism evidence="2 3">
    <name type="scientific">Rhodofomes roseus</name>
    <dbReference type="NCBI Taxonomy" id="34475"/>
    <lineage>
        <taxon>Eukaryota</taxon>
        <taxon>Fungi</taxon>
        <taxon>Dikarya</taxon>
        <taxon>Basidiomycota</taxon>
        <taxon>Agaricomycotina</taxon>
        <taxon>Agaricomycetes</taxon>
        <taxon>Polyporales</taxon>
        <taxon>Rhodofomes</taxon>
    </lineage>
</organism>
<accession>A0ABQ8K5Q2</accession>
<name>A0ABQ8K5Q2_9APHY</name>
<feature type="compositionally biased region" description="Low complexity" evidence="1">
    <location>
        <begin position="621"/>
        <end position="633"/>
    </location>
</feature>
<feature type="region of interest" description="Disordered" evidence="1">
    <location>
        <begin position="70"/>
        <end position="124"/>
    </location>
</feature>
<feature type="region of interest" description="Disordered" evidence="1">
    <location>
        <begin position="615"/>
        <end position="638"/>
    </location>
</feature>
<feature type="compositionally biased region" description="Low complexity" evidence="1">
    <location>
        <begin position="70"/>
        <end position="84"/>
    </location>
</feature>
<dbReference type="RefSeq" id="XP_047775070.1">
    <property type="nucleotide sequence ID" value="XM_047921770.1"/>
</dbReference>
<evidence type="ECO:0000313" key="2">
    <source>
        <dbReference type="EMBL" id="KAH9832024.1"/>
    </source>
</evidence>
<dbReference type="EMBL" id="JADCUA010000023">
    <property type="protein sequence ID" value="KAH9832024.1"/>
    <property type="molecule type" value="Genomic_DNA"/>
</dbReference>
<protein>
    <recommendedName>
        <fullName evidence="4">Proteophosphoglycan ppg4</fullName>
    </recommendedName>
</protein>